<evidence type="ECO:0000256" key="3">
    <source>
        <dbReference type="SAM" id="SignalP"/>
    </source>
</evidence>
<keyword evidence="6" id="KW-1185">Reference proteome</keyword>
<sequence>MKTSILAAAFALTATFVLAHAKPATMTPEDGSTVTAPEVIAIHFDAPMRVTAFTLTGPDGDIAVTRTVGMEPVTQFDAAPGSPLLPADYTVEWRGMSQDGHPMQGSFAFAVAD</sequence>
<name>A0A1I4IDV2_9RHOB</name>
<dbReference type="Pfam" id="PF04234">
    <property type="entry name" value="CopC"/>
    <property type="match status" value="1"/>
</dbReference>
<gene>
    <name evidence="5" type="ORF">SAMN04488004_12521</name>
</gene>
<dbReference type="STRING" id="195913.SAMN04488004_12521"/>
<dbReference type="SUPFAM" id="SSF81296">
    <property type="entry name" value="E set domains"/>
    <property type="match status" value="1"/>
</dbReference>
<feature type="domain" description="CopC" evidence="4">
    <location>
        <begin position="20"/>
        <end position="111"/>
    </location>
</feature>
<dbReference type="Gene3D" id="2.60.40.1220">
    <property type="match status" value="1"/>
</dbReference>
<protein>
    <recommendedName>
        <fullName evidence="4">CopC domain-containing protein</fullName>
    </recommendedName>
</protein>
<keyword evidence="2" id="KW-0186">Copper</keyword>
<dbReference type="AlphaFoldDB" id="A0A1I4IDV2"/>
<dbReference type="InterPro" id="IPR007348">
    <property type="entry name" value="CopC_dom"/>
</dbReference>
<dbReference type="GO" id="GO:0005507">
    <property type="term" value="F:copper ion binding"/>
    <property type="evidence" value="ECO:0007669"/>
    <property type="project" value="InterPro"/>
</dbReference>
<dbReference type="InterPro" id="IPR014755">
    <property type="entry name" value="Cu-Rt/internalin_Ig-like"/>
</dbReference>
<dbReference type="RefSeq" id="WP_090191278.1">
    <property type="nucleotide sequence ID" value="NZ_FOTF01000025.1"/>
</dbReference>
<evidence type="ECO:0000259" key="4">
    <source>
        <dbReference type="Pfam" id="PF04234"/>
    </source>
</evidence>
<feature type="chain" id="PRO_5011733609" description="CopC domain-containing protein" evidence="3">
    <location>
        <begin position="22"/>
        <end position="113"/>
    </location>
</feature>
<dbReference type="EMBL" id="FOTF01000025">
    <property type="protein sequence ID" value="SFL52562.1"/>
    <property type="molecule type" value="Genomic_DNA"/>
</dbReference>
<dbReference type="GO" id="GO:0046688">
    <property type="term" value="P:response to copper ion"/>
    <property type="evidence" value="ECO:0007669"/>
    <property type="project" value="InterPro"/>
</dbReference>
<feature type="signal peptide" evidence="3">
    <location>
        <begin position="1"/>
        <end position="21"/>
    </location>
</feature>
<dbReference type="Proteomes" id="UP000199550">
    <property type="component" value="Unassembled WGS sequence"/>
</dbReference>
<dbReference type="OrthoDB" id="9796814at2"/>
<evidence type="ECO:0000313" key="6">
    <source>
        <dbReference type="Proteomes" id="UP000199550"/>
    </source>
</evidence>
<dbReference type="InterPro" id="IPR014756">
    <property type="entry name" value="Ig_E-set"/>
</dbReference>
<accession>A0A1I4IDV2</accession>
<proteinExistence type="predicted"/>
<keyword evidence="1 3" id="KW-0732">Signal</keyword>
<reference evidence="5 6" key="1">
    <citation type="submission" date="2016-10" db="EMBL/GenBank/DDBJ databases">
        <authorList>
            <person name="de Groot N.N."/>
        </authorList>
    </citation>
    <scope>NUCLEOTIDE SEQUENCE [LARGE SCALE GENOMIC DNA]</scope>
    <source>
        <strain evidence="5 6">DSM 16199</strain>
    </source>
</reference>
<evidence type="ECO:0000256" key="2">
    <source>
        <dbReference type="ARBA" id="ARBA00023008"/>
    </source>
</evidence>
<dbReference type="GO" id="GO:0042597">
    <property type="term" value="C:periplasmic space"/>
    <property type="evidence" value="ECO:0007669"/>
    <property type="project" value="InterPro"/>
</dbReference>
<organism evidence="5 6">
    <name type="scientific">Loktanella salsilacus</name>
    <dbReference type="NCBI Taxonomy" id="195913"/>
    <lineage>
        <taxon>Bacteria</taxon>
        <taxon>Pseudomonadati</taxon>
        <taxon>Pseudomonadota</taxon>
        <taxon>Alphaproteobacteria</taxon>
        <taxon>Rhodobacterales</taxon>
        <taxon>Roseobacteraceae</taxon>
        <taxon>Loktanella</taxon>
    </lineage>
</organism>
<evidence type="ECO:0000313" key="5">
    <source>
        <dbReference type="EMBL" id="SFL52562.1"/>
    </source>
</evidence>
<evidence type="ECO:0000256" key="1">
    <source>
        <dbReference type="ARBA" id="ARBA00022729"/>
    </source>
</evidence>